<reference evidence="1 2" key="1">
    <citation type="submission" date="2013-12" db="EMBL/GenBank/DDBJ databases">
        <title>Complete Genomes of Pseudomonas monteilii SB3078 and SB3101, two Benzene, Toluene and Ethylbenzene Degrading Bacteria used for Bioaugmentation.</title>
        <authorList>
            <person name="Dueholm M.S."/>
            <person name="Albertsen M."/>
            <person name="D'Imperio S."/>
            <person name="Tale V.P."/>
            <person name="Lewis D."/>
            <person name="Nilsen P.H."/>
            <person name="Nielsen J.L."/>
        </authorList>
    </citation>
    <scope>NUCLEOTIDE SEQUENCE [LARGE SCALE GENOMIC DNA]</scope>
    <source>
        <strain evidence="1 2">SB3101</strain>
    </source>
</reference>
<sequence>MQKRSLSVNYGGQFYAGFAFADLPLGAALRVAIEQIDQAADAARAAVLVDPLRALEYERTAVEARAFAAAGYAGEVPLSVQAWADAAELTAQQSADSILVEVNAWEAALYAIRAQRLKGKQQVLKATSHDDAEALTDATITAIRASVEGVGSAA</sequence>
<evidence type="ECO:0000313" key="1">
    <source>
        <dbReference type="EMBL" id="AHC88074.1"/>
    </source>
</evidence>
<name>V9UXX8_9PSED</name>
<organism evidence="1 2">
    <name type="scientific">Pseudomonas monteilii SB3101</name>
    <dbReference type="NCBI Taxonomy" id="1435058"/>
    <lineage>
        <taxon>Bacteria</taxon>
        <taxon>Pseudomonadati</taxon>
        <taxon>Pseudomonadota</taxon>
        <taxon>Gammaproteobacteria</taxon>
        <taxon>Pseudomonadales</taxon>
        <taxon>Pseudomonadaceae</taxon>
        <taxon>Pseudomonas</taxon>
    </lineage>
</organism>
<proteinExistence type="predicted"/>
<dbReference type="Proteomes" id="UP000018660">
    <property type="component" value="Chromosome"/>
</dbReference>
<dbReference type="KEGG" id="pmot:X970_11995"/>
<evidence type="ECO:0000313" key="2">
    <source>
        <dbReference type="Proteomes" id="UP000018660"/>
    </source>
</evidence>
<dbReference type="EMBL" id="CP006979">
    <property type="protein sequence ID" value="AHC88074.1"/>
    <property type="molecule type" value="Genomic_DNA"/>
</dbReference>
<dbReference type="PATRIC" id="fig|1435058.3.peg.2328"/>
<dbReference type="AlphaFoldDB" id="V9UXX8"/>
<dbReference type="RefSeq" id="WP_024087085.1">
    <property type="nucleotide sequence ID" value="NC_023076.1"/>
</dbReference>
<gene>
    <name evidence="1" type="ORF">X970_11995</name>
</gene>
<evidence type="ECO:0008006" key="3">
    <source>
        <dbReference type="Google" id="ProtNLM"/>
    </source>
</evidence>
<accession>V9UXX8</accession>
<protein>
    <recommendedName>
        <fullName evidence="3">Phage tail protein</fullName>
    </recommendedName>
</protein>
<dbReference type="HOGENOM" id="CLU_1711697_0_0_6"/>